<name>A0ABW1WF84_9BACL</name>
<dbReference type="RefSeq" id="WP_253054771.1">
    <property type="nucleotide sequence ID" value="NZ_JAMXWN010000008.1"/>
</dbReference>
<evidence type="ECO:0000313" key="1">
    <source>
        <dbReference type="EMBL" id="MFC6386745.1"/>
    </source>
</evidence>
<dbReference type="EMBL" id="JBHSTQ010000008">
    <property type="protein sequence ID" value="MFC6386745.1"/>
    <property type="molecule type" value="Genomic_DNA"/>
</dbReference>
<keyword evidence="2" id="KW-1185">Reference proteome</keyword>
<gene>
    <name evidence="1" type="ORF">ACFP7A_09025</name>
</gene>
<sequence length="67" mass="7360">MRAKEIDLNMDGKSVTQEIEPGKVLVVVLDGVQNKAKVTEAVEHGFTIIETAKGKVAKIKYDEGELF</sequence>
<dbReference type="Pfam" id="PF17356">
    <property type="entry name" value="PBSX_XtrA"/>
    <property type="match status" value="1"/>
</dbReference>
<dbReference type="InterPro" id="IPR035530">
    <property type="entry name" value="PBSX_XtrA"/>
</dbReference>
<reference evidence="2" key="1">
    <citation type="journal article" date="2019" name="Int. J. Syst. Evol. Microbiol.">
        <title>The Global Catalogue of Microorganisms (GCM) 10K type strain sequencing project: providing services to taxonomists for standard genome sequencing and annotation.</title>
        <authorList>
            <consortium name="The Broad Institute Genomics Platform"/>
            <consortium name="The Broad Institute Genome Sequencing Center for Infectious Disease"/>
            <person name="Wu L."/>
            <person name="Ma J."/>
        </authorList>
    </citation>
    <scope>NUCLEOTIDE SEQUENCE [LARGE SCALE GENOMIC DNA]</scope>
    <source>
        <strain evidence="2">CCUG 42001</strain>
    </source>
</reference>
<dbReference type="Proteomes" id="UP001596267">
    <property type="component" value="Unassembled WGS sequence"/>
</dbReference>
<accession>A0ABW1WF84</accession>
<protein>
    <submittedName>
        <fullName evidence="1">XtrA/YqaO family protein</fullName>
    </submittedName>
</protein>
<proteinExistence type="predicted"/>
<evidence type="ECO:0000313" key="2">
    <source>
        <dbReference type="Proteomes" id="UP001596267"/>
    </source>
</evidence>
<comment type="caution">
    <text evidence="1">The sequence shown here is derived from an EMBL/GenBank/DDBJ whole genome shotgun (WGS) entry which is preliminary data.</text>
</comment>
<organism evidence="1 2">
    <name type="scientific">Sporolactobacillus kofuensis</name>
    <dbReference type="NCBI Taxonomy" id="269672"/>
    <lineage>
        <taxon>Bacteria</taxon>
        <taxon>Bacillati</taxon>
        <taxon>Bacillota</taxon>
        <taxon>Bacilli</taxon>
        <taxon>Bacillales</taxon>
        <taxon>Sporolactobacillaceae</taxon>
        <taxon>Sporolactobacillus</taxon>
    </lineage>
</organism>